<dbReference type="InterPro" id="IPR051465">
    <property type="entry name" value="Cell_Envelope_Struct_Comp"/>
</dbReference>
<dbReference type="NCBIfam" id="NF033921">
    <property type="entry name" value="por_somb"/>
    <property type="match status" value="1"/>
</dbReference>
<evidence type="ECO:0000256" key="1">
    <source>
        <dbReference type="ARBA" id="ARBA00008769"/>
    </source>
</evidence>
<proteinExistence type="inferred from homology"/>
<name>A0A977KWB2_9CYAN</name>
<comment type="similarity">
    <text evidence="1 2">Belongs to the OprB family.</text>
</comment>
<keyword evidence="3" id="KW-0175">Coiled coil</keyword>
<dbReference type="InterPro" id="IPR007049">
    <property type="entry name" value="Carb-sel_porin_OprB"/>
</dbReference>
<sequence>MMKKVLWQTAKVIPVVLGASFLATQGAMAASEDNVDVSQTQNLATPTQEVAPAAMPALATQADALELIRHRQNLKTFNAAPNGEQGMSQVTSVSELRDVQPTEWAYEALKSLVERYGCIVGYPDRTFRGNRALSRWEFAAGLNACMNVMERLLQENVAVIREDIDKLKALAQQFEQELAALGARVDNLEARTSYLEDHQFSTTTKLNANVIIAVTDQFGNDKALNWRQQTTFNNNQAAGRNPQKTPVDENTTLSDRVRLNFDTSFTGKDRLRTRLEAGDVPNMAGATGTSMARLGWDTTNYTGSLGSPTPNSVNVSKLFYRTPVAGNIVVHVGAVGLDLDDVFDVHNPYLSSSELGSLSRYGRFNPLLYRGPSGAGAAFQYKFSKELALTAAYLADSTNLSSSLGGSSRVGNPENGNGLFNGQFSTGTQLDWNITDTLGIGVAYLHSYFRGASAADYTSGQTIDLVNGTGSAVARDPFFGAPTVRDSYGASANWRISDGMNLSATGAYAYAYATGLDRNEVSRNGYGADLWTWNAALSFLDLGTQGAVLSIGGGLMPYAPTVTNRPGDPINNDRNAPYQIETQYRYPVAKNITLTPGFYVIFNPEANGNNSSIWVGTLRTTFVF</sequence>
<dbReference type="Pfam" id="PF00395">
    <property type="entry name" value="SLH"/>
    <property type="match status" value="1"/>
</dbReference>
<dbReference type="PROSITE" id="PS51272">
    <property type="entry name" value="SLH"/>
    <property type="match status" value="1"/>
</dbReference>
<dbReference type="GO" id="GO:0016020">
    <property type="term" value="C:membrane"/>
    <property type="evidence" value="ECO:0007669"/>
    <property type="project" value="InterPro"/>
</dbReference>
<dbReference type="GO" id="GO:0008643">
    <property type="term" value="P:carbohydrate transport"/>
    <property type="evidence" value="ECO:0007669"/>
    <property type="project" value="InterPro"/>
</dbReference>
<evidence type="ECO:0000259" key="4">
    <source>
        <dbReference type="PROSITE" id="PS51272"/>
    </source>
</evidence>
<reference evidence="5" key="1">
    <citation type="submission" date="2021-04" db="EMBL/GenBank/DDBJ databases">
        <title>Genome sequence of Woronichinia naegeliana from Washington state freshwater lake bloom.</title>
        <authorList>
            <person name="Dreher T.W."/>
        </authorList>
    </citation>
    <scope>NUCLEOTIDE SEQUENCE</scope>
    <source>
        <strain evidence="5">WA131</strain>
    </source>
</reference>
<dbReference type="Proteomes" id="UP001065613">
    <property type="component" value="Chromosome"/>
</dbReference>
<evidence type="ECO:0000313" key="5">
    <source>
        <dbReference type="EMBL" id="UXE60126.1"/>
    </source>
</evidence>
<dbReference type="KEGG" id="wna:KA717_31420"/>
<dbReference type="EMBL" id="CP073041">
    <property type="protein sequence ID" value="UXE60126.1"/>
    <property type="molecule type" value="Genomic_DNA"/>
</dbReference>
<accession>A0A977KWB2</accession>
<evidence type="ECO:0000256" key="3">
    <source>
        <dbReference type="SAM" id="Coils"/>
    </source>
</evidence>
<dbReference type="InterPro" id="IPR038673">
    <property type="entry name" value="OprB_sf"/>
</dbReference>
<dbReference type="PANTHER" id="PTHR43308:SF1">
    <property type="entry name" value="OUTER MEMBRANE PROTEIN ALPHA"/>
    <property type="match status" value="1"/>
</dbReference>
<feature type="signal peptide" evidence="2">
    <location>
        <begin position="1"/>
        <end position="29"/>
    </location>
</feature>
<dbReference type="PANTHER" id="PTHR43308">
    <property type="entry name" value="OUTER MEMBRANE PROTEIN ALPHA-RELATED"/>
    <property type="match status" value="1"/>
</dbReference>
<feature type="domain" description="SLH" evidence="4">
    <location>
        <begin position="92"/>
        <end position="156"/>
    </location>
</feature>
<dbReference type="InterPro" id="IPR001119">
    <property type="entry name" value="SLH_dom"/>
</dbReference>
<gene>
    <name evidence="5" type="ORF">KA717_31420</name>
</gene>
<organism evidence="5">
    <name type="scientific">Woronichinia naegeliana WA131</name>
    <dbReference type="NCBI Taxonomy" id="2824559"/>
    <lineage>
        <taxon>Bacteria</taxon>
        <taxon>Bacillati</taxon>
        <taxon>Cyanobacteriota</taxon>
        <taxon>Cyanophyceae</taxon>
        <taxon>Synechococcales</taxon>
        <taxon>Coelosphaeriaceae</taxon>
        <taxon>Woronichinia</taxon>
    </lineage>
</organism>
<feature type="coiled-coil region" evidence="3">
    <location>
        <begin position="157"/>
        <end position="191"/>
    </location>
</feature>
<dbReference type="Gene3D" id="2.40.160.180">
    <property type="entry name" value="Carbohydrate-selective porin OprB"/>
    <property type="match status" value="1"/>
</dbReference>
<keyword evidence="2" id="KW-0732">Signal</keyword>
<feature type="chain" id="PRO_5038157845" evidence="2">
    <location>
        <begin position="30"/>
        <end position="624"/>
    </location>
</feature>
<dbReference type="Pfam" id="PF04966">
    <property type="entry name" value="OprB"/>
    <property type="match status" value="1"/>
</dbReference>
<protein>
    <submittedName>
        <fullName evidence="5">Iron uptake porin</fullName>
    </submittedName>
</protein>
<dbReference type="InterPro" id="IPR047684">
    <property type="entry name" value="Por_som-like"/>
</dbReference>
<dbReference type="GO" id="GO:0015288">
    <property type="term" value="F:porin activity"/>
    <property type="evidence" value="ECO:0007669"/>
    <property type="project" value="InterPro"/>
</dbReference>
<dbReference type="AlphaFoldDB" id="A0A977KWB2"/>
<evidence type="ECO:0000256" key="2">
    <source>
        <dbReference type="RuleBase" id="RU363072"/>
    </source>
</evidence>